<dbReference type="Pfam" id="PF15632">
    <property type="entry name" value="ATPgrasp_Ter"/>
    <property type="match status" value="1"/>
</dbReference>
<reference evidence="3 4" key="1">
    <citation type="submission" date="2015-09" db="EMBL/GenBank/DDBJ databases">
        <authorList>
            <consortium name="Pathogen Informatics"/>
        </authorList>
    </citation>
    <scope>NUCLEOTIDE SEQUENCE [LARGE SCALE GENOMIC DNA]</scope>
    <source>
        <strain evidence="3 4">2789STDY5834902</strain>
    </source>
</reference>
<name>A0A174IDS2_9ACTN</name>
<feature type="domain" description="ATP-grasp" evidence="2">
    <location>
        <begin position="118"/>
        <end position="295"/>
    </location>
</feature>
<keyword evidence="1" id="KW-0067">ATP-binding</keyword>
<dbReference type="SUPFAM" id="SSF56059">
    <property type="entry name" value="Glutathione synthetase ATP-binding domain-like"/>
    <property type="match status" value="1"/>
</dbReference>
<accession>A0A174IDS2</accession>
<dbReference type="InterPro" id="IPR048764">
    <property type="entry name" value="PylC_N"/>
</dbReference>
<proteinExistence type="predicted"/>
<dbReference type="PROSITE" id="PS50975">
    <property type="entry name" value="ATP_GRASP"/>
    <property type="match status" value="1"/>
</dbReference>
<sequence>MSNVLVTSIGSVSADITIKSLKRLGHRVIGADIYPREWVVDAYNVDEFYRIPLVIDADAYLSEVHEICENERIDYFIPLIDPEVDLLNESRAWFEEHNVTLCISTKRSLDIIRNKKILQDFIKSEVPEVNGIPTLMVDATDELPWEYPVVVKPYDGRSSQGREYIGSDEEWETYKEKRSGSKSIVEPFVSGPIVMVEVIRQESSGRCVCVTRQELVSTPHGCGTTVHVYSDPDLENASRALAAKLGVNGCVNFEYIKHEDGRHFFVECNPRYSAGLEFSYLAGYDCVANHLDCFGGRMIDDFELRAPFISARKYEEYVTSIER</sequence>
<dbReference type="EMBL" id="CZAQ01000003">
    <property type="protein sequence ID" value="CUO84631.1"/>
    <property type="molecule type" value="Genomic_DNA"/>
</dbReference>
<dbReference type="GO" id="GO:0046872">
    <property type="term" value="F:metal ion binding"/>
    <property type="evidence" value="ECO:0007669"/>
    <property type="project" value="InterPro"/>
</dbReference>
<dbReference type="RefSeq" id="WP_055250346.1">
    <property type="nucleotide sequence ID" value="NZ_CABIXX010000003.1"/>
</dbReference>
<dbReference type="AlphaFoldDB" id="A0A174IDS2"/>
<evidence type="ECO:0000313" key="3">
    <source>
        <dbReference type="EMBL" id="CUO84631.1"/>
    </source>
</evidence>
<dbReference type="Gene3D" id="3.40.50.20">
    <property type="match status" value="1"/>
</dbReference>
<dbReference type="Gene3D" id="3.30.470.20">
    <property type="entry name" value="ATP-grasp fold, B domain"/>
    <property type="match status" value="1"/>
</dbReference>
<dbReference type="Pfam" id="PF21360">
    <property type="entry name" value="PylC-like_N"/>
    <property type="match status" value="1"/>
</dbReference>
<evidence type="ECO:0000256" key="1">
    <source>
        <dbReference type="PROSITE-ProRule" id="PRU00409"/>
    </source>
</evidence>
<organism evidence="3 4">
    <name type="scientific">Collinsella aerofaciens</name>
    <dbReference type="NCBI Taxonomy" id="74426"/>
    <lineage>
        <taxon>Bacteria</taxon>
        <taxon>Bacillati</taxon>
        <taxon>Actinomycetota</taxon>
        <taxon>Coriobacteriia</taxon>
        <taxon>Coriobacteriales</taxon>
        <taxon>Coriobacteriaceae</taxon>
        <taxon>Collinsella</taxon>
    </lineage>
</organism>
<evidence type="ECO:0000259" key="2">
    <source>
        <dbReference type="PROSITE" id="PS50975"/>
    </source>
</evidence>
<dbReference type="Proteomes" id="UP000095454">
    <property type="component" value="Unassembled WGS sequence"/>
</dbReference>
<dbReference type="InterPro" id="IPR011761">
    <property type="entry name" value="ATP-grasp"/>
</dbReference>
<evidence type="ECO:0000313" key="4">
    <source>
        <dbReference type="Proteomes" id="UP000095454"/>
    </source>
</evidence>
<keyword evidence="1" id="KW-0547">Nucleotide-binding</keyword>
<dbReference type="GO" id="GO:0005524">
    <property type="term" value="F:ATP binding"/>
    <property type="evidence" value="ECO:0007669"/>
    <property type="project" value="UniProtKB-UniRule"/>
</dbReference>
<protein>
    <submittedName>
        <fullName evidence="3">Carbamoyl phosphate synthase-like protein</fullName>
    </submittedName>
</protein>
<gene>
    <name evidence="3" type="ORF">ERS852514_00264</name>
</gene>